<sequence length="57" mass="6158">MKPKFCKPIMPGVAMVLSTLFEGYRWSLLAAAGAALGMIGLVIAMRARSPRTRYLSG</sequence>
<organism evidence="2 3">
    <name type="scientific">Blastomonas aquatica</name>
    <dbReference type="NCBI Taxonomy" id="1510276"/>
    <lineage>
        <taxon>Bacteria</taxon>
        <taxon>Pseudomonadati</taxon>
        <taxon>Pseudomonadota</taxon>
        <taxon>Alphaproteobacteria</taxon>
        <taxon>Sphingomonadales</taxon>
        <taxon>Sphingomonadaceae</taxon>
        <taxon>Blastomonas</taxon>
    </lineage>
</organism>
<proteinExistence type="predicted"/>
<feature type="transmembrane region" description="Helical" evidence="1">
    <location>
        <begin position="24"/>
        <end position="44"/>
    </location>
</feature>
<evidence type="ECO:0000256" key="1">
    <source>
        <dbReference type="SAM" id="Phobius"/>
    </source>
</evidence>
<dbReference type="InterPro" id="IPR037185">
    <property type="entry name" value="EmrE-like"/>
</dbReference>
<name>A0ABQ1J7L3_9SPHN</name>
<keyword evidence="1" id="KW-0812">Transmembrane</keyword>
<reference evidence="3" key="1">
    <citation type="journal article" date="2019" name="Int. J. Syst. Evol. Microbiol.">
        <title>The Global Catalogue of Microorganisms (GCM) 10K type strain sequencing project: providing services to taxonomists for standard genome sequencing and annotation.</title>
        <authorList>
            <consortium name="The Broad Institute Genomics Platform"/>
            <consortium name="The Broad Institute Genome Sequencing Center for Infectious Disease"/>
            <person name="Wu L."/>
            <person name="Ma J."/>
        </authorList>
    </citation>
    <scope>NUCLEOTIDE SEQUENCE [LARGE SCALE GENOMIC DNA]</scope>
    <source>
        <strain evidence="3">CGMCC 1.12851</strain>
    </source>
</reference>
<keyword evidence="1" id="KW-1133">Transmembrane helix</keyword>
<keyword evidence="3" id="KW-1185">Reference proteome</keyword>
<dbReference type="EMBL" id="BMGD01000003">
    <property type="protein sequence ID" value="GGB61815.1"/>
    <property type="molecule type" value="Genomic_DNA"/>
</dbReference>
<dbReference type="SUPFAM" id="SSF103481">
    <property type="entry name" value="Multidrug resistance efflux transporter EmrE"/>
    <property type="match status" value="1"/>
</dbReference>
<gene>
    <name evidence="2" type="ORF">GCM10010833_15960</name>
</gene>
<dbReference type="Proteomes" id="UP000614261">
    <property type="component" value="Unassembled WGS sequence"/>
</dbReference>
<keyword evidence="1" id="KW-0472">Membrane</keyword>
<evidence type="ECO:0000313" key="2">
    <source>
        <dbReference type="EMBL" id="GGB61815.1"/>
    </source>
</evidence>
<comment type="caution">
    <text evidence="2">The sequence shown here is derived from an EMBL/GenBank/DDBJ whole genome shotgun (WGS) entry which is preliminary data.</text>
</comment>
<accession>A0ABQ1J7L3</accession>
<protein>
    <submittedName>
        <fullName evidence="2">Uncharacterized protein</fullName>
    </submittedName>
</protein>
<evidence type="ECO:0000313" key="3">
    <source>
        <dbReference type="Proteomes" id="UP000614261"/>
    </source>
</evidence>